<dbReference type="Proteomes" id="UP001634394">
    <property type="component" value="Unassembled WGS sequence"/>
</dbReference>
<dbReference type="AlphaFoldDB" id="A0ABD3XQ82"/>
<dbReference type="EMBL" id="JBJQND010000001">
    <property type="protein sequence ID" value="KAL3887771.1"/>
    <property type="molecule type" value="Genomic_DNA"/>
</dbReference>
<organism evidence="1 2">
    <name type="scientific">Sinanodonta woodiana</name>
    <name type="common">Chinese pond mussel</name>
    <name type="synonym">Anodonta woodiana</name>
    <dbReference type="NCBI Taxonomy" id="1069815"/>
    <lineage>
        <taxon>Eukaryota</taxon>
        <taxon>Metazoa</taxon>
        <taxon>Spiralia</taxon>
        <taxon>Lophotrochozoa</taxon>
        <taxon>Mollusca</taxon>
        <taxon>Bivalvia</taxon>
        <taxon>Autobranchia</taxon>
        <taxon>Heteroconchia</taxon>
        <taxon>Palaeoheterodonta</taxon>
        <taxon>Unionida</taxon>
        <taxon>Unionoidea</taxon>
        <taxon>Unionidae</taxon>
        <taxon>Unioninae</taxon>
        <taxon>Sinanodonta</taxon>
    </lineage>
</organism>
<comment type="caution">
    <text evidence="1">The sequence shown here is derived from an EMBL/GenBank/DDBJ whole genome shotgun (WGS) entry which is preliminary data.</text>
</comment>
<gene>
    <name evidence="1" type="ORF">ACJMK2_000164</name>
</gene>
<evidence type="ECO:0000313" key="1">
    <source>
        <dbReference type="EMBL" id="KAL3887771.1"/>
    </source>
</evidence>
<evidence type="ECO:0000313" key="2">
    <source>
        <dbReference type="Proteomes" id="UP001634394"/>
    </source>
</evidence>
<sequence length="131" mass="15587">MRDVLRVIEDWTEARDKLSYSALSYSDMRDVLSIIEDWTEARDKLSYSELPYFDMRDVLSVIEDWPEARDKVTYSALPYFDMRGIFSLYDAIIVKGNSMINLLYFAHLGWFDEVILMKDKFGLDWQESRDN</sequence>
<accession>A0ABD3XQ82</accession>
<reference evidence="1 2" key="1">
    <citation type="submission" date="2024-11" db="EMBL/GenBank/DDBJ databases">
        <title>Chromosome-level genome assembly of the freshwater bivalve Anodonta woodiana.</title>
        <authorList>
            <person name="Chen X."/>
        </authorList>
    </citation>
    <scope>NUCLEOTIDE SEQUENCE [LARGE SCALE GENOMIC DNA]</scope>
    <source>
        <strain evidence="1">MN2024</strain>
        <tissue evidence="1">Gills</tissue>
    </source>
</reference>
<name>A0ABD3XQ82_SINWO</name>
<protein>
    <submittedName>
        <fullName evidence="1">Uncharacterized protein</fullName>
    </submittedName>
</protein>
<proteinExistence type="predicted"/>
<keyword evidence="2" id="KW-1185">Reference proteome</keyword>